<evidence type="ECO:0000256" key="1">
    <source>
        <dbReference type="SAM" id="Phobius"/>
    </source>
</evidence>
<feature type="chain" id="PRO_5010864804" evidence="2">
    <location>
        <begin position="17"/>
        <end position="235"/>
    </location>
</feature>
<dbReference type="InParanoid" id="A0A1X7U7E3"/>
<organism evidence="3">
    <name type="scientific">Amphimedon queenslandica</name>
    <name type="common">Sponge</name>
    <dbReference type="NCBI Taxonomy" id="400682"/>
    <lineage>
        <taxon>Eukaryota</taxon>
        <taxon>Metazoa</taxon>
        <taxon>Porifera</taxon>
        <taxon>Demospongiae</taxon>
        <taxon>Heteroscleromorpha</taxon>
        <taxon>Haplosclerida</taxon>
        <taxon>Niphatidae</taxon>
        <taxon>Amphimedon</taxon>
    </lineage>
</organism>
<protein>
    <submittedName>
        <fullName evidence="3">Uncharacterized protein</fullName>
    </submittedName>
</protein>
<evidence type="ECO:0000256" key="2">
    <source>
        <dbReference type="SAM" id="SignalP"/>
    </source>
</evidence>
<keyword evidence="1" id="KW-0812">Transmembrane</keyword>
<feature type="transmembrane region" description="Helical" evidence="1">
    <location>
        <begin position="214"/>
        <end position="234"/>
    </location>
</feature>
<evidence type="ECO:0000313" key="3">
    <source>
        <dbReference type="EnsemblMetazoa" id="Aqu2.1.23424_001"/>
    </source>
</evidence>
<accession>A0A1X7U7E3</accession>
<feature type="signal peptide" evidence="2">
    <location>
        <begin position="1"/>
        <end position="16"/>
    </location>
</feature>
<dbReference type="OrthoDB" id="291007at2759"/>
<dbReference type="AlphaFoldDB" id="A0A1X7U7E3"/>
<keyword evidence="1" id="KW-1133">Transmembrane helix</keyword>
<sequence length="235" mass="25582">MYIILSVFLNLFVVVAKICSYRDKNCYWCMLHNVSLNALWGLSAIASTSSETEADINARKNVTLWEGDIKLLPGQRAQIERTNLNHLGCYSVLVSGSLKLLEGLTPEVSDSAIIRTKPVEKCGLAAVKLGYTVFGLILGFCVSGSNETSDYTRFEGYFCQDGKGGLFQGTYFMDVYEIGSPEAYSDGEGHYHEEEDDSSMLTAAPVTDIPSSSFAAIPGVLCLCVALFAAFAMIN</sequence>
<name>A0A1X7U7E3_AMPQE</name>
<keyword evidence="1" id="KW-0472">Membrane</keyword>
<proteinExistence type="predicted"/>
<reference evidence="3" key="1">
    <citation type="submission" date="2017-05" db="UniProtKB">
        <authorList>
            <consortium name="EnsemblMetazoa"/>
        </authorList>
    </citation>
    <scope>IDENTIFICATION</scope>
</reference>
<keyword evidence="2" id="KW-0732">Signal</keyword>
<dbReference type="EnsemblMetazoa" id="Aqu2.1.23424_001">
    <property type="protein sequence ID" value="Aqu2.1.23424_001"/>
    <property type="gene ID" value="Aqu2.1.23424"/>
</dbReference>